<evidence type="ECO:0000313" key="9">
    <source>
        <dbReference type="EMBL" id="MBK6007395.1"/>
    </source>
</evidence>
<feature type="transmembrane region" description="Helical" evidence="7">
    <location>
        <begin position="101"/>
        <end position="119"/>
    </location>
</feature>
<reference evidence="9" key="2">
    <citation type="submission" date="2021-01" db="EMBL/GenBank/DDBJ databases">
        <authorList>
            <person name="Kang M."/>
        </authorList>
    </citation>
    <scope>NUCLEOTIDE SEQUENCE</scope>
    <source>
        <strain evidence="9">KACC 17527</strain>
    </source>
</reference>
<keyword evidence="4 7" id="KW-1133">Transmembrane helix</keyword>
<dbReference type="InterPro" id="IPR050638">
    <property type="entry name" value="AA-Vitamin_Transporters"/>
</dbReference>
<feature type="transmembrane region" description="Helical" evidence="7">
    <location>
        <begin position="258"/>
        <end position="274"/>
    </location>
</feature>
<feature type="transmembrane region" description="Helical" evidence="7">
    <location>
        <begin position="187"/>
        <end position="205"/>
    </location>
</feature>
<keyword evidence="10" id="KW-1185">Reference proteome</keyword>
<keyword evidence="3 7" id="KW-0812">Transmembrane</keyword>
<comment type="subcellular location">
    <subcellularLocation>
        <location evidence="1">Membrane</location>
        <topology evidence="1">Multi-pass membrane protein</topology>
    </subcellularLocation>
</comment>
<keyword evidence="5 7" id="KW-0472">Membrane</keyword>
<evidence type="ECO:0000256" key="2">
    <source>
        <dbReference type="ARBA" id="ARBA00007362"/>
    </source>
</evidence>
<sequence length="323" mass="33719">MTSAAVPRPGAMVRAMPAVFVLIWSTGFIVARFGMPHAPPMKFLVLRYALSVTAFLVWAVVAGAAWPRDRRQAGHLAITGILMHAGYLGGVWAAVKAGMGAGLSSLLVGLQPVLTAVWISARGGRVARRQWGGLALGLAGLVMVVWQKLGHGEVTPLNLAFALVALVSITAGTLYQKRFVAPCDVRTANLVQLAAAFAVTLPLALLEQEEMRWWLPTGAINRELVGAVGWSVLGLTLGGSSLLYLLIQRGAATSVTSLMYLVPPTTALMAWALFGEAITPAIVGGMALTAVGVSLVVRPPKVQAPAPSTVPLESARPGSPPAT</sequence>
<accession>A0A934TUA1</accession>
<dbReference type="EMBL" id="JAEPWM010000006">
    <property type="protein sequence ID" value="MBK6007395.1"/>
    <property type="molecule type" value="Genomic_DNA"/>
</dbReference>
<dbReference type="PANTHER" id="PTHR32322:SF2">
    <property type="entry name" value="EAMA DOMAIN-CONTAINING PROTEIN"/>
    <property type="match status" value="1"/>
</dbReference>
<feature type="transmembrane region" description="Helical" evidence="7">
    <location>
        <begin position="225"/>
        <end position="246"/>
    </location>
</feature>
<reference evidence="9" key="1">
    <citation type="journal article" date="2012" name="J. Microbiol. Biotechnol.">
        <title>Ramlibacter ginsenosidimutans sp. nov., with ginsenoside-converting activity.</title>
        <authorList>
            <person name="Wang L."/>
            <person name="An D.S."/>
            <person name="Kim S.G."/>
            <person name="Jin F.X."/>
            <person name="Kim S.C."/>
            <person name="Lee S.T."/>
            <person name="Im W.T."/>
        </authorList>
    </citation>
    <scope>NUCLEOTIDE SEQUENCE</scope>
    <source>
        <strain evidence="9">KACC 17527</strain>
    </source>
</reference>
<feature type="transmembrane region" description="Helical" evidence="7">
    <location>
        <begin position="280"/>
        <end position="297"/>
    </location>
</feature>
<feature type="transmembrane region" description="Helical" evidence="7">
    <location>
        <begin position="73"/>
        <end position="95"/>
    </location>
</feature>
<feature type="domain" description="EamA" evidence="8">
    <location>
        <begin position="20"/>
        <end position="145"/>
    </location>
</feature>
<dbReference type="SUPFAM" id="SSF103481">
    <property type="entry name" value="Multidrug resistance efflux transporter EmrE"/>
    <property type="match status" value="2"/>
</dbReference>
<dbReference type="PANTHER" id="PTHR32322">
    <property type="entry name" value="INNER MEMBRANE TRANSPORTER"/>
    <property type="match status" value="1"/>
</dbReference>
<evidence type="ECO:0000259" key="8">
    <source>
        <dbReference type="Pfam" id="PF00892"/>
    </source>
</evidence>
<evidence type="ECO:0000256" key="5">
    <source>
        <dbReference type="ARBA" id="ARBA00023136"/>
    </source>
</evidence>
<feature type="transmembrane region" description="Helical" evidence="7">
    <location>
        <begin position="155"/>
        <end position="175"/>
    </location>
</feature>
<dbReference type="AlphaFoldDB" id="A0A934TUA1"/>
<evidence type="ECO:0000256" key="1">
    <source>
        <dbReference type="ARBA" id="ARBA00004141"/>
    </source>
</evidence>
<dbReference type="RefSeq" id="WP_201172752.1">
    <property type="nucleotide sequence ID" value="NZ_JAEPWM010000006.1"/>
</dbReference>
<dbReference type="InterPro" id="IPR000620">
    <property type="entry name" value="EamA_dom"/>
</dbReference>
<evidence type="ECO:0000256" key="4">
    <source>
        <dbReference type="ARBA" id="ARBA00022989"/>
    </source>
</evidence>
<feature type="domain" description="EamA" evidence="8">
    <location>
        <begin position="160"/>
        <end position="297"/>
    </location>
</feature>
<protein>
    <submittedName>
        <fullName evidence="9">DMT family transporter</fullName>
    </submittedName>
</protein>
<evidence type="ECO:0000256" key="6">
    <source>
        <dbReference type="SAM" id="MobiDB-lite"/>
    </source>
</evidence>
<dbReference type="InterPro" id="IPR037185">
    <property type="entry name" value="EmrE-like"/>
</dbReference>
<proteinExistence type="inferred from homology"/>
<dbReference type="Pfam" id="PF00892">
    <property type="entry name" value="EamA"/>
    <property type="match status" value="2"/>
</dbReference>
<evidence type="ECO:0000256" key="7">
    <source>
        <dbReference type="SAM" id="Phobius"/>
    </source>
</evidence>
<feature type="transmembrane region" description="Helical" evidence="7">
    <location>
        <begin position="131"/>
        <end position="149"/>
    </location>
</feature>
<gene>
    <name evidence="9" type="ORF">JJB11_14935</name>
</gene>
<name>A0A934TUA1_9BURK</name>
<feature type="transmembrane region" description="Helical" evidence="7">
    <location>
        <begin position="12"/>
        <end position="33"/>
    </location>
</feature>
<organism evidence="9 10">
    <name type="scientific">Ramlibacter ginsenosidimutans</name>
    <dbReference type="NCBI Taxonomy" id="502333"/>
    <lineage>
        <taxon>Bacteria</taxon>
        <taxon>Pseudomonadati</taxon>
        <taxon>Pseudomonadota</taxon>
        <taxon>Betaproteobacteria</taxon>
        <taxon>Burkholderiales</taxon>
        <taxon>Comamonadaceae</taxon>
        <taxon>Ramlibacter</taxon>
    </lineage>
</organism>
<comment type="similarity">
    <text evidence="2">Belongs to the EamA transporter family.</text>
</comment>
<feature type="transmembrane region" description="Helical" evidence="7">
    <location>
        <begin position="45"/>
        <end position="66"/>
    </location>
</feature>
<evidence type="ECO:0000256" key="3">
    <source>
        <dbReference type="ARBA" id="ARBA00022692"/>
    </source>
</evidence>
<comment type="caution">
    <text evidence="9">The sequence shown here is derived from an EMBL/GenBank/DDBJ whole genome shotgun (WGS) entry which is preliminary data.</text>
</comment>
<dbReference type="Proteomes" id="UP000630528">
    <property type="component" value="Unassembled WGS sequence"/>
</dbReference>
<dbReference type="GO" id="GO:0016020">
    <property type="term" value="C:membrane"/>
    <property type="evidence" value="ECO:0007669"/>
    <property type="project" value="UniProtKB-SubCell"/>
</dbReference>
<evidence type="ECO:0000313" key="10">
    <source>
        <dbReference type="Proteomes" id="UP000630528"/>
    </source>
</evidence>
<feature type="region of interest" description="Disordered" evidence="6">
    <location>
        <begin position="303"/>
        <end position="323"/>
    </location>
</feature>